<evidence type="ECO:0008006" key="3">
    <source>
        <dbReference type="Google" id="ProtNLM"/>
    </source>
</evidence>
<reference evidence="1 2" key="1">
    <citation type="submission" date="2023-01" db="EMBL/GenBank/DDBJ databases">
        <authorList>
            <person name="Whitehead M."/>
        </authorList>
    </citation>
    <scope>NUCLEOTIDE SEQUENCE [LARGE SCALE GENOMIC DNA]</scope>
</reference>
<sequence>MKEELKIVSINGFIKRQRIQWLGHVMRRNSDAVTKMVLNWKPEGKRPRGRPRKRWLDVVEKDLEDLGVQDWREIVQDRDKWSDLVMAAETLGEL</sequence>
<name>A0AAV0WUC0_9HEMI</name>
<proteinExistence type="predicted"/>
<evidence type="ECO:0000313" key="1">
    <source>
        <dbReference type="EMBL" id="CAI6359263.1"/>
    </source>
</evidence>
<dbReference type="Proteomes" id="UP001160148">
    <property type="component" value="Unassembled WGS sequence"/>
</dbReference>
<gene>
    <name evidence="1" type="ORF">MEUPH1_LOCUS14692</name>
</gene>
<dbReference type="EMBL" id="CARXXK010000002">
    <property type="protein sequence ID" value="CAI6359263.1"/>
    <property type="molecule type" value="Genomic_DNA"/>
</dbReference>
<accession>A0AAV0WUC0</accession>
<dbReference type="AlphaFoldDB" id="A0AAV0WUC0"/>
<comment type="caution">
    <text evidence="1">The sequence shown here is derived from an EMBL/GenBank/DDBJ whole genome shotgun (WGS) entry which is preliminary data.</text>
</comment>
<organism evidence="1 2">
    <name type="scientific">Macrosiphum euphorbiae</name>
    <name type="common">potato aphid</name>
    <dbReference type="NCBI Taxonomy" id="13131"/>
    <lineage>
        <taxon>Eukaryota</taxon>
        <taxon>Metazoa</taxon>
        <taxon>Ecdysozoa</taxon>
        <taxon>Arthropoda</taxon>
        <taxon>Hexapoda</taxon>
        <taxon>Insecta</taxon>
        <taxon>Pterygota</taxon>
        <taxon>Neoptera</taxon>
        <taxon>Paraneoptera</taxon>
        <taxon>Hemiptera</taxon>
        <taxon>Sternorrhyncha</taxon>
        <taxon>Aphidomorpha</taxon>
        <taxon>Aphidoidea</taxon>
        <taxon>Aphididae</taxon>
        <taxon>Macrosiphini</taxon>
        <taxon>Macrosiphum</taxon>
    </lineage>
</organism>
<keyword evidence="2" id="KW-1185">Reference proteome</keyword>
<evidence type="ECO:0000313" key="2">
    <source>
        <dbReference type="Proteomes" id="UP001160148"/>
    </source>
</evidence>
<protein>
    <recommendedName>
        <fullName evidence="3">Endonuclease-reverse transcriptase</fullName>
    </recommendedName>
</protein>